<dbReference type="AlphaFoldDB" id="A0A0C3EDT7"/>
<feature type="transmembrane region" description="Helical" evidence="1">
    <location>
        <begin position="53"/>
        <end position="71"/>
    </location>
</feature>
<keyword evidence="1" id="KW-0812">Transmembrane</keyword>
<dbReference type="Proteomes" id="UP000053989">
    <property type="component" value="Unassembled WGS sequence"/>
</dbReference>
<dbReference type="EMBL" id="KN822017">
    <property type="protein sequence ID" value="KIM66489.1"/>
    <property type="molecule type" value="Genomic_DNA"/>
</dbReference>
<organism evidence="2 3">
    <name type="scientific">Scleroderma citrinum Foug A</name>
    <dbReference type="NCBI Taxonomy" id="1036808"/>
    <lineage>
        <taxon>Eukaryota</taxon>
        <taxon>Fungi</taxon>
        <taxon>Dikarya</taxon>
        <taxon>Basidiomycota</taxon>
        <taxon>Agaricomycotina</taxon>
        <taxon>Agaricomycetes</taxon>
        <taxon>Agaricomycetidae</taxon>
        <taxon>Boletales</taxon>
        <taxon>Sclerodermatineae</taxon>
        <taxon>Sclerodermataceae</taxon>
        <taxon>Scleroderma</taxon>
    </lineage>
</organism>
<gene>
    <name evidence="2" type="ORF">SCLCIDRAFT_325233</name>
</gene>
<keyword evidence="1" id="KW-0472">Membrane</keyword>
<sequence>MQRIHVDRPWARDRECLGGDDATWLFAIRRVGACPGGEYARRAASEAGRTSDLVWVIAIGVAALPILSSFAKYHSVVEGSLPGRRRGIGCRRRCRWSSSWRWW</sequence>
<evidence type="ECO:0000256" key="1">
    <source>
        <dbReference type="SAM" id="Phobius"/>
    </source>
</evidence>
<name>A0A0C3EDT7_9AGAM</name>
<protein>
    <submittedName>
        <fullName evidence="2">Uncharacterized protein</fullName>
    </submittedName>
</protein>
<reference evidence="3" key="2">
    <citation type="submission" date="2015-01" db="EMBL/GenBank/DDBJ databases">
        <title>Evolutionary Origins and Diversification of the Mycorrhizal Mutualists.</title>
        <authorList>
            <consortium name="DOE Joint Genome Institute"/>
            <consortium name="Mycorrhizal Genomics Consortium"/>
            <person name="Kohler A."/>
            <person name="Kuo A."/>
            <person name="Nagy L.G."/>
            <person name="Floudas D."/>
            <person name="Copeland A."/>
            <person name="Barry K.W."/>
            <person name="Cichocki N."/>
            <person name="Veneault-Fourrey C."/>
            <person name="LaButti K."/>
            <person name="Lindquist E.A."/>
            <person name="Lipzen A."/>
            <person name="Lundell T."/>
            <person name="Morin E."/>
            <person name="Murat C."/>
            <person name="Riley R."/>
            <person name="Ohm R."/>
            <person name="Sun H."/>
            <person name="Tunlid A."/>
            <person name="Henrissat B."/>
            <person name="Grigoriev I.V."/>
            <person name="Hibbett D.S."/>
            <person name="Martin F."/>
        </authorList>
    </citation>
    <scope>NUCLEOTIDE SEQUENCE [LARGE SCALE GENOMIC DNA]</scope>
    <source>
        <strain evidence="3">Foug A</strain>
    </source>
</reference>
<accession>A0A0C3EDT7</accession>
<dbReference type="HOGENOM" id="CLU_2265303_0_0_1"/>
<dbReference type="InParanoid" id="A0A0C3EDT7"/>
<proteinExistence type="predicted"/>
<reference evidence="2 3" key="1">
    <citation type="submission" date="2014-04" db="EMBL/GenBank/DDBJ databases">
        <authorList>
            <consortium name="DOE Joint Genome Institute"/>
            <person name="Kuo A."/>
            <person name="Kohler A."/>
            <person name="Nagy L.G."/>
            <person name="Floudas D."/>
            <person name="Copeland A."/>
            <person name="Barry K.W."/>
            <person name="Cichocki N."/>
            <person name="Veneault-Fourrey C."/>
            <person name="LaButti K."/>
            <person name="Lindquist E.A."/>
            <person name="Lipzen A."/>
            <person name="Lundell T."/>
            <person name="Morin E."/>
            <person name="Murat C."/>
            <person name="Sun H."/>
            <person name="Tunlid A."/>
            <person name="Henrissat B."/>
            <person name="Grigoriev I.V."/>
            <person name="Hibbett D.S."/>
            <person name="Martin F."/>
            <person name="Nordberg H.P."/>
            <person name="Cantor M.N."/>
            <person name="Hua S.X."/>
        </authorList>
    </citation>
    <scope>NUCLEOTIDE SEQUENCE [LARGE SCALE GENOMIC DNA]</scope>
    <source>
        <strain evidence="2 3">Foug A</strain>
    </source>
</reference>
<keyword evidence="1" id="KW-1133">Transmembrane helix</keyword>
<evidence type="ECO:0000313" key="3">
    <source>
        <dbReference type="Proteomes" id="UP000053989"/>
    </source>
</evidence>
<evidence type="ECO:0000313" key="2">
    <source>
        <dbReference type="EMBL" id="KIM66489.1"/>
    </source>
</evidence>
<keyword evidence="3" id="KW-1185">Reference proteome</keyword>